<dbReference type="EMBL" id="CM001886">
    <property type="protein sequence ID" value="EOY15907.1"/>
    <property type="molecule type" value="Genomic_DNA"/>
</dbReference>
<organism evidence="1 2">
    <name type="scientific">Theobroma cacao</name>
    <name type="common">Cacao</name>
    <name type="synonym">Cocoa</name>
    <dbReference type="NCBI Taxonomy" id="3641"/>
    <lineage>
        <taxon>Eukaryota</taxon>
        <taxon>Viridiplantae</taxon>
        <taxon>Streptophyta</taxon>
        <taxon>Embryophyta</taxon>
        <taxon>Tracheophyta</taxon>
        <taxon>Spermatophyta</taxon>
        <taxon>Magnoliopsida</taxon>
        <taxon>eudicotyledons</taxon>
        <taxon>Gunneridae</taxon>
        <taxon>Pentapetalae</taxon>
        <taxon>rosids</taxon>
        <taxon>malvids</taxon>
        <taxon>Malvales</taxon>
        <taxon>Malvaceae</taxon>
        <taxon>Byttnerioideae</taxon>
        <taxon>Theobroma</taxon>
    </lineage>
</organism>
<protein>
    <submittedName>
        <fullName evidence="1">HSP20-like chaperones superfamily protein, putative</fullName>
    </submittedName>
</protein>
<keyword evidence="2" id="KW-1185">Reference proteome</keyword>
<dbReference type="PANTHER" id="PTHR34661">
    <property type="entry name" value="INCREASED DNA METHYLATION 3"/>
    <property type="match status" value="1"/>
</dbReference>
<dbReference type="Gramene" id="EOY15907">
    <property type="protein sequence ID" value="EOY15907"/>
    <property type="gene ID" value="TCM_034829"/>
</dbReference>
<gene>
    <name evidence="1" type="ORF">TCM_034829</name>
</gene>
<dbReference type="AlphaFoldDB" id="A0A061FGQ9"/>
<dbReference type="FunCoup" id="A0A061FGQ9">
    <property type="interactions" value="2"/>
</dbReference>
<dbReference type="OMA" id="DLHEQIW"/>
<dbReference type="InParanoid" id="A0A061FGQ9"/>
<sequence>MALVLGEVKLGSMNFHGKHNHPKVLTGMPSSDQHFLLNFIMSTYLGPDVYSDNPRHSALQRLAELESLYYYVLRHAHPGLVLEPNMPHSYLQGNLHLSSSELLEDLRQFTSFFPLDIHEHKRYSVNDQIIKGIVLIDDPVTSHMREDVERFKYLSGVADLKIDKIKSLSYEHGYQKSKDDQNSMINSEERIFGYITNGTGNASEKFQENNMRTYQLNSLPMSAFPPVMSMLKHLGEGAFKRTYASIILNGTAKMGIAGPPIGVLDIGVSKVAYFFGVALPGVRKDYCELQPSEFPQIPSKLTMGKHILIREFSCEIESNGKVHLQGSASGGGTIKKRSRVFHMTFKQLCPAGPFTLSFSLPGPVDPRLFSPNFRPNGIFEAVVIKHES</sequence>
<name>A0A061FGQ9_THECC</name>
<dbReference type="InterPro" id="IPR039321">
    <property type="entry name" value="IDM2/3-like"/>
</dbReference>
<reference evidence="1 2" key="1">
    <citation type="journal article" date="2013" name="Genome Biol.">
        <title>The genome sequence of the most widely cultivated cacao type and its use to identify candidate genes regulating pod color.</title>
        <authorList>
            <person name="Motamayor J.C."/>
            <person name="Mockaitis K."/>
            <person name="Schmutz J."/>
            <person name="Haiminen N."/>
            <person name="Iii D.L."/>
            <person name="Cornejo O."/>
            <person name="Findley S.D."/>
            <person name="Zheng P."/>
            <person name="Utro F."/>
            <person name="Royaert S."/>
            <person name="Saski C."/>
            <person name="Jenkins J."/>
            <person name="Podicheti R."/>
            <person name="Zhao M."/>
            <person name="Scheffler B.E."/>
            <person name="Stack J.C."/>
            <person name="Feltus F.A."/>
            <person name="Mustiga G.M."/>
            <person name="Amores F."/>
            <person name="Phillips W."/>
            <person name="Marelli J.P."/>
            <person name="May G.D."/>
            <person name="Shapiro H."/>
            <person name="Ma J."/>
            <person name="Bustamante C.D."/>
            <person name="Schnell R.J."/>
            <person name="Main D."/>
            <person name="Gilbert D."/>
            <person name="Parida L."/>
            <person name="Kuhn D.N."/>
        </authorList>
    </citation>
    <scope>NUCLEOTIDE SEQUENCE [LARGE SCALE GENOMIC DNA]</scope>
    <source>
        <strain evidence="2">cv. Matina 1-6</strain>
    </source>
</reference>
<accession>A0A061FGQ9</accession>
<evidence type="ECO:0000313" key="2">
    <source>
        <dbReference type="Proteomes" id="UP000026915"/>
    </source>
</evidence>
<dbReference type="PANTHER" id="PTHR34661:SF1">
    <property type="entry name" value="INCREASED DNA METHYLATION 3"/>
    <property type="match status" value="1"/>
</dbReference>
<dbReference type="STRING" id="3641.A0A061FGQ9"/>
<dbReference type="GO" id="GO:0005634">
    <property type="term" value="C:nucleus"/>
    <property type="evidence" value="ECO:0000318"/>
    <property type="project" value="GO_Central"/>
</dbReference>
<dbReference type="HOGENOM" id="CLU_043084_0_0_1"/>
<dbReference type="eggNOG" id="ENOG502QRHQ">
    <property type="taxonomic scope" value="Eukaryota"/>
</dbReference>
<evidence type="ECO:0000313" key="1">
    <source>
        <dbReference type="EMBL" id="EOY15907.1"/>
    </source>
</evidence>
<dbReference type="Proteomes" id="UP000026915">
    <property type="component" value="Chromosome 8"/>
</dbReference>
<proteinExistence type="predicted"/>